<keyword evidence="4" id="KW-1185">Reference proteome</keyword>
<dbReference type="PANTHER" id="PTHR21621">
    <property type="entry name" value="RIBOSOMAL PROTEIN S6 MODIFICATION PROTEIN"/>
    <property type="match status" value="1"/>
</dbReference>
<reference evidence="4" key="1">
    <citation type="submission" date="2017-01" db="EMBL/GenBank/DDBJ databases">
        <authorList>
            <person name="Varghese N."/>
            <person name="Submissions S."/>
        </authorList>
    </citation>
    <scope>NUCLEOTIDE SEQUENCE [LARGE SCALE GENOMIC DNA]</scope>
    <source>
        <strain evidence="4">CGMCC 1.7737</strain>
    </source>
</reference>
<dbReference type="PROSITE" id="PS50975">
    <property type="entry name" value="ATP_GRASP"/>
    <property type="match status" value="1"/>
</dbReference>
<dbReference type="GO" id="GO:0005737">
    <property type="term" value="C:cytoplasm"/>
    <property type="evidence" value="ECO:0007669"/>
    <property type="project" value="TreeGrafter"/>
</dbReference>
<evidence type="ECO:0000256" key="1">
    <source>
        <dbReference type="PROSITE-ProRule" id="PRU00409"/>
    </source>
</evidence>
<dbReference type="GO" id="GO:0005524">
    <property type="term" value="F:ATP binding"/>
    <property type="evidence" value="ECO:0007669"/>
    <property type="project" value="UniProtKB-UniRule"/>
</dbReference>
<dbReference type="GO" id="GO:0016879">
    <property type="term" value="F:ligase activity, forming carbon-nitrogen bonds"/>
    <property type="evidence" value="ECO:0007669"/>
    <property type="project" value="TreeGrafter"/>
</dbReference>
<dbReference type="InterPro" id="IPR013815">
    <property type="entry name" value="ATP_grasp_subdomain_1"/>
</dbReference>
<dbReference type="SUPFAM" id="SSF56059">
    <property type="entry name" value="Glutathione synthetase ATP-binding domain-like"/>
    <property type="match status" value="1"/>
</dbReference>
<protein>
    <submittedName>
        <fullName evidence="3">Ribosomal protein S6--L-glutamate ligase</fullName>
    </submittedName>
</protein>
<dbReference type="InterPro" id="IPR011761">
    <property type="entry name" value="ATP-grasp"/>
</dbReference>
<dbReference type="GO" id="GO:0046872">
    <property type="term" value="F:metal ion binding"/>
    <property type="evidence" value="ECO:0007669"/>
    <property type="project" value="InterPro"/>
</dbReference>
<organism evidence="3 4">
    <name type="scientific">Haladaptatus litoreus</name>
    <dbReference type="NCBI Taxonomy" id="553468"/>
    <lineage>
        <taxon>Archaea</taxon>
        <taxon>Methanobacteriati</taxon>
        <taxon>Methanobacteriota</taxon>
        <taxon>Stenosarchaea group</taxon>
        <taxon>Halobacteria</taxon>
        <taxon>Halobacteriales</taxon>
        <taxon>Haladaptataceae</taxon>
        <taxon>Haladaptatus</taxon>
    </lineage>
</organism>
<dbReference type="Gene3D" id="3.30.470.20">
    <property type="entry name" value="ATP-grasp fold, B domain"/>
    <property type="match status" value="1"/>
</dbReference>
<accession>A0A1N6VA16</accession>
<name>A0A1N6VA16_9EURY</name>
<sequence length="353" mass="39992">MRVRESVGEVCGRLRFHWSRDLPEPPAICFLLQFASDCNLYEFTFHYDSHRSEQSFDPQLEILTRMLNLAVAYRKQTFERMRDPLAERGINAHHVPNEARTFDLGDPPWTPDEFDVGFVYPSRMMEGGVVDAFLSVPWVNGCEAVLTSRNKAGVITRLGKAGIPVPKTAMVSNPVEERDLREIFARFDPPVVIKPNSTTRGTGIAKVDDLDSFLGVVDYLNLVHDYRATGDKSFLVQEYLPKATDYRAMVVDGEYVGAVERRLPDDALDEGRWKHNVHRGAKARGITLPDEHREIAEKTAEALDISFCGVDLLDTGDRIVVNETNARPTIDAETKYEDGFYDRLAELVRATRR</sequence>
<evidence type="ECO:0000313" key="4">
    <source>
        <dbReference type="Proteomes" id="UP000186914"/>
    </source>
</evidence>
<dbReference type="Proteomes" id="UP000186914">
    <property type="component" value="Unassembled WGS sequence"/>
</dbReference>
<keyword evidence="1" id="KW-0067">ATP-binding</keyword>
<keyword evidence="3" id="KW-0689">Ribosomal protein</keyword>
<feature type="domain" description="ATP-grasp" evidence="2">
    <location>
        <begin position="155"/>
        <end position="353"/>
    </location>
</feature>
<dbReference type="AlphaFoldDB" id="A0A1N6VA16"/>
<keyword evidence="3" id="KW-0687">Ribonucleoprotein</keyword>
<gene>
    <name evidence="3" type="ORF">SAMN05421858_0268</name>
</gene>
<keyword evidence="3" id="KW-0436">Ligase</keyword>
<dbReference type="GO" id="GO:0005840">
    <property type="term" value="C:ribosome"/>
    <property type="evidence" value="ECO:0007669"/>
    <property type="project" value="UniProtKB-KW"/>
</dbReference>
<keyword evidence="1" id="KW-0547">Nucleotide-binding</keyword>
<dbReference type="Pfam" id="PF08443">
    <property type="entry name" value="RimK"/>
    <property type="match status" value="1"/>
</dbReference>
<evidence type="ECO:0000313" key="3">
    <source>
        <dbReference type="EMBL" id="SIQ74559.1"/>
    </source>
</evidence>
<evidence type="ECO:0000259" key="2">
    <source>
        <dbReference type="PROSITE" id="PS50975"/>
    </source>
</evidence>
<dbReference type="EMBL" id="FTNO01000001">
    <property type="protein sequence ID" value="SIQ74559.1"/>
    <property type="molecule type" value="Genomic_DNA"/>
</dbReference>
<dbReference type="Gene3D" id="3.30.1490.20">
    <property type="entry name" value="ATP-grasp fold, A domain"/>
    <property type="match status" value="1"/>
</dbReference>
<proteinExistence type="predicted"/>
<dbReference type="InterPro" id="IPR013651">
    <property type="entry name" value="ATP-grasp_RimK-type"/>
</dbReference>
<dbReference type="PANTHER" id="PTHR21621:SF0">
    <property type="entry name" value="BETA-CITRYLGLUTAMATE SYNTHASE B-RELATED"/>
    <property type="match status" value="1"/>
</dbReference>